<dbReference type="EMBL" id="CAMGZC010000112">
    <property type="protein sequence ID" value="CAI0643549.1"/>
    <property type="molecule type" value="Genomic_DNA"/>
</dbReference>
<evidence type="ECO:0008006" key="3">
    <source>
        <dbReference type="Google" id="ProtNLM"/>
    </source>
</evidence>
<evidence type="ECO:0000313" key="1">
    <source>
        <dbReference type="EMBL" id="CAI0643549.1"/>
    </source>
</evidence>
<dbReference type="InterPro" id="IPR029063">
    <property type="entry name" value="SAM-dependent_MTases_sf"/>
</dbReference>
<dbReference type="AlphaFoldDB" id="A0A9W4RMV9"/>
<dbReference type="Gene3D" id="3.40.50.150">
    <property type="entry name" value="Vaccinia Virus protein VP39"/>
    <property type="match status" value="1"/>
</dbReference>
<reference evidence="1" key="1">
    <citation type="submission" date="2022-08" db="EMBL/GenBank/DDBJ databases">
        <authorList>
            <person name="Giroux E."/>
            <person name="Giroux E."/>
        </authorList>
    </citation>
    <scope>NUCLEOTIDE SEQUENCE</scope>
    <source>
        <strain evidence="1">H1091258</strain>
    </source>
</reference>
<gene>
    <name evidence="1" type="ORF">CGXH109_LOCUS26521</name>
</gene>
<dbReference type="SUPFAM" id="SSF53335">
    <property type="entry name" value="S-adenosyl-L-methionine-dependent methyltransferases"/>
    <property type="match status" value="1"/>
</dbReference>
<organism evidence="1 2">
    <name type="scientific">Colletotrichum noveboracense</name>
    <dbReference type="NCBI Taxonomy" id="2664923"/>
    <lineage>
        <taxon>Eukaryota</taxon>
        <taxon>Fungi</taxon>
        <taxon>Dikarya</taxon>
        <taxon>Ascomycota</taxon>
        <taxon>Pezizomycotina</taxon>
        <taxon>Sordariomycetes</taxon>
        <taxon>Hypocreomycetidae</taxon>
        <taxon>Glomerellales</taxon>
        <taxon>Glomerellaceae</taxon>
        <taxon>Colletotrichum</taxon>
        <taxon>Colletotrichum gloeosporioides species complex</taxon>
    </lineage>
</organism>
<proteinExistence type="predicted"/>
<accession>A0A9W4RMV9</accession>
<dbReference type="Pfam" id="PF13489">
    <property type="entry name" value="Methyltransf_23"/>
    <property type="match status" value="1"/>
</dbReference>
<protein>
    <recommendedName>
        <fullName evidence="3">Methyltransferase domain-containing protein</fullName>
    </recommendedName>
</protein>
<name>A0A9W4RMV9_9PEZI</name>
<sequence>MDDVESSWVGVAKYDYIFCRYMVVAIADWAKLIQNIYQYVLIPRLNAQAMFFLILFSHLNPGGWVEFQEMGEDNPYTEELAVFKWNRKYLAACDAMGRTARPGSQVESWLRSTGFDNVESQKFKAPSGQWAKDPQLRDVGMICLSQLLDGLEGFTLKLFCGFLGKTQEEMLVMLSNVRKELKSGAAHILVNQ</sequence>
<comment type="caution">
    <text evidence="1">The sequence shown here is derived from an EMBL/GenBank/DDBJ whole genome shotgun (WGS) entry which is preliminary data.</text>
</comment>
<dbReference type="Proteomes" id="UP001152533">
    <property type="component" value="Unassembled WGS sequence"/>
</dbReference>
<keyword evidence="2" id="KW-1185">Reference proteome</keyword>
<evidence type="ECO:0000313" key="2">
    <source>
        <dbReference type="Proteomes" id="UP001152533"/>
    </source>
</evidence>